<protein>
    <submittedName>
        <fullName evidence="2">Uncharacterized protein</fullName>
    </submittedName>
</protein>
<dbReference type="RefSeq" id="WP_261404975.1">
    <property type="nucleotide sequence ID" value="NZ_CP081869.1"/>
</dbReference>
<organism evidence="2 3">
    <name type="scientific">Chenggangzhangella methanolivorans</name>
    <dbReference type="NCBI Taxonomy" id="1437009"/>
    <lineage>
        <taxon>Bacteria</taxon>
        <taxon>Pseudomonadati</taxon>
        <taxon>Pseudomonadota</taxon>
        <taxon>Alphaproteobacteria</taxon>
        <taxon>Hyphomicrobiales</taxon>
        <taxon>Methylopilaceae</taxon>
        <taxon>Chenggangzhangella</taxon>
    </lineage>
</organism>
<keyword evidence="3" id="KW-1185">Reference proteome</keyword>
<dbReference type="Proteomes" id="UP000825701">
    <property type="component" value="Chromosome"/>
</dbReference>
<reference evidence="2" key="1">
    <citation type="submission" date="2021-08" db="EMBL/GenBank/DDBJ databases">
        <authorList>
            <person name="Zhang H."/>
            <person name="Xu M."/>
            <person name="Yu Z."/>
            <person name="Yang L."/>
            <person name="Cai Y."/>
        </authorList>
    </citation>
    <scope>NUCLEOTIDE SEQUENCE</scope>
    <source>
        <strain evidence="2">CHL1</strain>
    </source>
</reference>
<dbReference type="EMBL" id="CP081869">
    <property type="protein sequence ID" value="QZO01670.1"/>
    <property type="molecule type" value="Genomic_DNA"/>
</dbReference>
<accession>A0A9E6UQZ3</accession>
<evidence type="ECO:0000313" key="2">
    <source>
        <dbReference type="EMBL" id="QZO01670.1"/>
    </source>
</evidence>
<name>A0A9E6UQZ3_9HYPH</name>
<feature type="region of interest" description="Disordered" evidence="1">
    <location>
        <begin position="87"/>
        <end position="150"/>
    </location>
</feature>
<proteinExistence type="predicted"/>
<feature type="compositionally biased region" description="Basic and acidic residues" evidence="1">
    <location>
        <begin position="118"/>
        <end position="127"/>
    </location>
</feature>
<gene>
    <name evidence="2" type="ORF">K6K41_09870</name>
</gene>
<dbReference type="AlphaFoldDB" id="A0A9E6UQZ3"/>
<evidence type="ECO:0000313" key="3">
    <source>
        <dbReference type="Proteomes" id="UP000825701"/>
    </source>
</evidence>
<dbReference type="KEGG" id="cmet:K6K41_09870"/>
<evidence type="ECO:0000256" key="1">
    <source>
        <dbReference type="SAM" id="MobiDB-lite"/>
    </source>
</evidence>
<sequence length="150" mass="16476">MRHYGGWVGKPDLSLEKINFNLGLDIVGLVALPIRIGKIEAIALTAPGVYFGSDWGRARLSWLVEALQKAGCRALLVTKHSLNRRARRLELQDGPPPIARRDGERMTRSLLVSTGRRPRPDQGDKLHATSSEDPSSERADQNPKTGTDGS</sequence>